<dbReference type="InterPro" id="IPR014729">
    <property type="entry name" value="Rossmann-like_a/b/a_fold"/>
</dbReference>
<accession>A0A9P6JU10</accession>
<evidence type="ECO:0008006" key="3">
    <source>
        <dbReference type="Google" id="ProtNLM"/>
    </source>
</evidence>
<dbReference type="PANTHER" id="PTHR31285">
    <property type="entry name" value="NICOTINAMIDE MONONUCLEOTIDE ADENYLYLTRANSFERASE"/>
    <property type="match status" value="1"/>
</dbReference>
<dbReference type="EMBL" id="MU157831">
    <property type="protein sequence ID" value="KAF9532473.1"/>
    <property type="molecule type" value="Genomic_DNA"/>
</dbReference>
<dbReference type="OrthoDB" id="5591297at2759"/>
<name>A0A9P6JU10_9AGAR</name>
<dbReference type="GO" id="GO:0005634">
    <property type="term" value="C:nucleus"/>
    <property type="evidence" value="ECO:0007669"/>
    <property type="project" value="TreeGrafter"/>
</dbReference>
<dbReference type="PANTHER" id="PTHR31285:SF0">
    <property type="entry name" value="NICOTINAMIDE MONONUCLEOTIDE ADENYLYLTRANSFERASE"/>
    <property type="match status" value="1"/>
</dbReference>
<dbReference type="SUPFAM" id="SSF52374">
    <property type="entry name" value="Nucleotidylyl transferase"/>
    <property type="match status" value="1"/>
</dbReference>
<dbReference type="AlphaFoldDB" id="A0A9P6JU10"/>
<dbReference type="GO" id="GO:0000309">
    <property type="term" value="F:nicotinamide-nucleotide adenylyltransferase activity"/>
    <property type="evidence" value="ECO:0007669"/>
    <property type="project" value="TreeGrafter"/>
</dbReference>
<dbReference type="Proteomes" id="UP000807306">
    <property type="component" value="Unassembled WGS sequence"/>
</dbReference>
<evidence type="ECO:0000313" key="2">
    <source>
        <dbReference type="Proteomes" id="UP000807306"/>
    </source>
</evidence>
<dbReference type="GO" id="GO:0016887">
    <property type="term" value="F:ATP hydrolysis activity"/>
    <property type="evidence" value="ECO:0007669"/>
    <property type="project" value="TreeGrafter"/>
</dbReference>
<organism evidence="1 2">
    <name type="scientific">Crepidotus variabilis</name>
    <dbReference type="NCBI Taxonomy" id="179855"/>
    <lineage>
        <taxon>Eukaryota</taxon>
        <taxon>Fungi</taxon>
        <taxon>Dikarya</taxon>
        <taxon>Basidiomycota</taxon>
        <taxon>Agaricomycotina</taxon>
        <taxon>Agaricomycetes</taxon>
        <taxon>Agaricomycetidae</taxon>
        <taxon>Agaricales</taxon>
        <taxon>Agaricineae</taxon>
        <taxon>Crepidotaceae</taxon>
        <taxon>Crepidotus</taxon>
    </lineage>
</organism>
<sequence length="333" mass="37009">MTETMTTQEHIRGALLAVRRAAPEILARLQRGLSQPPLELIYTSHPRWPLPPLPSNNATRDLRVSILDSSFNPPTKAHLALACYSRPAEWASSEDQKISEEYDANLLLLSVKNVDKSLKAGDATYVQRLEMMTLLAHRIPSVTFDGPIPEEAEPKPVTSNVAIAVTDQPTFVGKSSVLSQFLTERLSTLGEGPETSRPELTFLLGLDTLERLFSLRYYPSDSAMACSLRKFLSPYPGDNCRIVSANRVFISSIPSPEDWAIESRSLREDLEKSGRIATINLDQQLSTYSSSAVRESLAKGDLSSSGNESLIWKDLVTSEVARYIQEHRLYTSQ</sequence>
<keyword evidence="2" id="KW-1185">Reference proteome</keyword>
<evidence type="ECO:0000313" key="1">
    <source>
        <dbReference type="EMBL" id="KAF9532473.1"/>
    </source>
</evidence>
<reference evidence="1" key="1">
    <citation type="submission" date="2020-11" db="EMBL/GenBank/DDBJ databases">
        <authorList>
            <consortium name="DOE Joint Genome Institute"/>
            <person name="Ahrendt S."/>
            <person name="Riley R."/>
            <person name="Andreopoulos W."/>
            <person name="Labutti K."/>
            <person name="Pangilinan J."/>
            <person name="Ruiz-Duenas F.J."/>
            <person name="Barrasa J.M."/>
            <person name="Sanchez-Garcia M."/>
            <person name="Camarero S."/>
            <person name="Miyauchi S."/>
            <person name="Serrano A."/>
            <person name="Linde D."/>
            <person name="Babiker R."/>
            <person name="Drula E."/>
            <person name="Ayuso-Fernandez I."/>
            <person name="Pacheco R."/>
            <person name="Padilla G."/>
            <person name="Ferreira P."/>
            <person name="Barriuso J."/>
            <person name="Kellner H."/>
            <person name="Castanera R."/>
            <person name="Alfaro M."/>
            <person name="Ramirez L."/>
            <person name="Pisabarro A.G."/>
            <person name="Kuo A."/>
            <person name="Tritt A."/>
            <person name="Lipzen A."/>
            <person name="He G."/>
            <person name="Yan M."/>
            <person name="Ng V."/>
            <person name="Cullen D."/>
            <person name="Martin F."/>
            <person name="Rosso M.-N."/>
            <person name="Henrissat B."/>
            <person name="Hibbett D."/>
            <person name="Martinez A.T."/>
            <person name="Grigoriev I.V."/>
        </authorList>
    </citation>
    <scope>NUCLEOTIDE SEQUENCE</scope>
    <source>
        <strain evidence="1">CBS 506.95</strain>
    </source>
</reference>
<proteinExistence type="predicted"/>
<dbReference type="Gene3D" id="3.40.50.620">
    <property type="entry name" value="HUPs"/>
    <property type="match status" value="1"/>
</dbReference>
<comment type="caution">
    <text evidence="1">The sequence shown here is derived from an EMBL/GenBank/DDBJ whole genome shotgun (WGS) entry which is preliminary data.</text>
</comment>
<protein>
    <recommendedName>
        <fullName evidence="3">Nicotinamide-nucleotide adenylyltransferase</fullName>
    </recommendedName>
</protein>
<dbReference type="GO" id="GO:0005737">
    <property type="term" value="C:cytoplasm"/>
    <property type="evidence" value="ECO:0007669"/>
    <property type="project" value="TreeGrafter"/>
</dbReference>
<gene>
    <name evidence="1" type="ORF">CPB83DRAFT_846849</name>
</gene>